<reference evidence="2 3" key="1">
    <citation type="journal article" date="2010" name="Science">
        <title>Genomic comparison of the ants Camponotus floridanus and Harpegnathos saltator.</title>
        <authorList>
            <person name="Bonasio R."/>
            <person name="Zhang G."/>
            <person name="Ye C."/>
            <person name="Mutti N.S."/>
            <person name="Fang X."/>
            <person name="Qin N."/>
            <person name="Donahue G."/>
            <person name="Yang P."/>
            <person name="Li Q."/>
            <person name="Li C."/>
            <person name="Zhang P."/>
            <person name="Huang Z."/>
            <person name="Berger S.L."/>
            <person name="Reinberg D."/>
            <person name="Wang J."/>
            <person name="Liebig J."/>
        </authorList>
    </citation>
    <scope>NUCLEOTIDE SEQUENCE [LARGE SCALE GENOMIC DNA]</scope>
    <source>
        <strain evidence="2 3">R22 G/1</strain>
    </source>
</reference>
<proteinExistence type="predicted"/>
<dbReference type="InParanoid" id="E2BBU6"/>
<organism evidence="3">
    <name type="scientific">Harpegnathos saltator</name>
    <name type="common">Jerdon's jumping ant</name>
    <dbReference type="NCBI Taxonomy" id="610380"/>
    <lineage>
        <taxon>Eukaryota</taxon>
        <taxon>Metazoa</taxon>
        <taxon>Ecdysozoa</taxon>
        <taxon>Arthropoda</taxon>
        <taxon>Hexapoda</taxon>
        <taxon>Insecta</taxon>
        <taxon>Pterygota</taxon>
        <taxon>Neoptera</taxon>
        <taxon>Endopterygota</taxon>
        <taxon>Hymenoptera</taxon>
        <taxon>Apocrita</taxon>
        <taxon>Aculeata</taxon>
        <taxon>Formicoidea</taxon>
        <taxon>Formicidae</taxon>
        <taxon>Ponerinae</taxon>
        <taxon>Ponerini</taxon>
        <taxon>Harpegnathos</taxon>
    </lineage>
</organism>
<dbReference type="Pfam" id="PF20179">
    <property type="entry name" value="MSS51_C"/>
    <property type="match status" value="1"/>
</dbReference>
<dbReference type="Proteomes" id="UP000008237">
    <property type="component" value="Unassembled WGS sequence"/>
</dbReference>
<sequence>MRKEMQRRLMPYEEQMILFAKSCYICFQEFDLRVCEMCYSAYYCEQHKQQFQIKHNKHCWDLMFCLNLEMRHAGTKLHYDFSIFPNGTKYIDDMEGFMKNYYYLDTIPKSWSSKAYIHTDFVSTPLTVLYGIISAEVNVLNMNGHQYFVHIITSSYLEAEYAAAWELFLHTLYQIKQLTVVIIGLECKFEGKYFDLCNKCNSYGQSLKLEFSPMLYHKYINRPLCKKPNVIIRFDVDLKDETTLIDIFSTPNMNCPYFLLATSKSVAKENKTTMKELLNLQPAYNEQNKFRSFHPWRDFQTGSVYYRNNYVTIYPNFIL</sequence>
<dbReference type="AlphaFoldDB" id="E2BBU6"/>
<keyword evidence="3" id="KW-1185">Reference proteome</keyword>
<dbReference type="EMBL" id="GL447151">
    <property type="protein sequence ID" value="EFN86872.1"/>
    <property type="molecule type" value="Genomic_DNA"/>
</dbReference>
<evidence type="ECO:0000313" key="2">
    <source>
        <dbReference type="EMBL" id="EFN86872.1"/>
    </source>
</evidence>
<feature type="domain" description="Mitochondrial splicing suppressor 51-like C-terminal" evidence="1">
    <location>
        <begin position="125"/>
        <end position="299"/>
    </location>
</feature>
<accession>E2BBU6</accession>
<evidence type="ECO:0000313" key="3">
    <source>
        <dbReference type="Proteomes" id="UP000008237"/>
    </source>
</evidence>
<evidence type="ECO:0000259" key="1">
    <source>
        <dbReference type="Pfam" id="PF20179"/>
    </source>
</evidence>
<protein>
    <recommendedName>
        <fullName evidence="1">Mitochondrial splicing suppressor 51-like C-terminal domain-containing protein</fullName>
    </recommendedName>
</protein>
<gene>
    <name evidence="2" type="ORF">EAI_01800</name>
</gene>
<name>E2BBU6_HARSA</name>
<dbReference type="OrthoDB" id="5282002at2759"/>
<dbReference type="InterPro" id="IPR046824">
    <property type="entry name" value="Mss51-like_C"/>
</dbReference>